<dbReference type="Gene3D" id="2.40.50.260">
    <property type="entry name" value="Nucleic acid-binding protein domain"/>
    <property type="match status" value="1"/>
</dbReference>
<name>I7LH79_BPPR1</name>
<feature type="active site" description="Nucleophile" evidence="3">
    <location>
        <position position="193"/>
    </location>
</feature>
<dbReference type="GO" id="GO:0003796">
    <property type="term" value="F:lysozyme activity"/>
    <property type="evidence" value="ECO:0007669"/>
    <property type="project" value="UniProtKB-UniRule"/>
</dbReference>
<keyword evidence="3 4" id="KW-0326">Glycosidase</keyword>
<dbReference type="Gene3D" id="1.10.530.40">
    <property type="match status" value="1"/>
</dbReference>
<feature type="domain" description="Protein Gp5 N-terminal OB-fold" evidence="6">
    <location>
        <begin position="33"/>
        <end position="173"/>
    </location>
</feature>
<reference evidence="7 8" key="1">
    <citation type="submission" date="2012-06" db="EMBL/GenBank/DDBJ databases">
        <title>Genomic characterization of five bacteriophages specific for Yersinia species.</title>
        <authorList>
            <person name="Skurnik M."/>
            <person name="Nawaz A."/>
            <person name="Happonen L."/>
            <person name="Butcher S."/>
            <person name="Mattinen L."/>
        </authorList>
    </citation>
    <scope>NUCLEOTIDE SEQUENCE [LARGE SCALE GENOMIC DNA]</scope>
</reference>
<keyword evidence="8" id="KW-1185">Reference proteome</keyword>
<keyword evidence="3" id="KW-1162">Viral penetration into host cytoplasm</keyword>
<keyword evidence="3 4" id="KW-0378">Hydrolase</keyword>
<comment type="similarity">
    <text evidence="3 4">Belongs to the glycosyl hydrolase 24 family.</text>
</comment>
<dbReference type="PANTHER" id="PTHR37406">
    <property type="entry name" value="T4-TYPE LYSOZYME 1-RELATED"/>
    <property type="match status" value="1"/>
</dbReference>
<dbReference type="PRINTS" id="PR00684">
    <property type="entry name" value="T4LYSOZYME"/>
</dbReference>
<dbReference type="RefSeq" id="YP_007235983.1">
    <property type="nucleotide sequence ID" value="NC_019909.1"/>
</dbReference>
<evidence type="ECO:0000256" key="2">
    <source>
        <dbReference type="ARBA" id="ARBA00022638"/>
    </source>
</evidence>
<sequence length="575" mass="63803">MIKVNEHIRYFTGIVEDRMDPMKLGRVRVRVFGYHPFQRIQGPISGLSTEDLQWMDVLQPSNSASMSGIGYTPTGPVEGSKVYGHWLDKYNTTGLVLGTLAGINTVKPNKLEGFSDPTGQYPRRLGSDVNPLTEGGTEGYEYQANVIQDSNRDIGINPDDRDFSDIPEDPNPNYTIREMVQRDEGLRLKVYRDLNGIGWTVGIGHYIAEGNLTNEQVNAALSKQVGRTVTGNPGIITMEEAEKLFSDDLAKMQKDCSTNSSVAPIYNKVNRSRQMALENMAFQMGIGGLAKFSNMLNAMFISDWETAYREAKDSTWANQTPGRASRVSMIIRVGNLEPYGIPVPTTPLRSRMSVNAQTREADPADPWTPTDSRILFKEPESSYKGEYPYVHTYESESGHIQEFDDTPGYERYRIVHPTQSYMEIAPDGRRTTKTVADEYSMVQGHRNEYTGGKLAINIGGDETTYNMSNRRQQIDGNQDVYVRGNDTLNIDGDGTVYVKGNIKIIVEGNADITVQGNCETEVQGNYDMKVGGNMTVTVAGQMAQSVTGSWTQTMQSMSSIASGQYTIDGSRIDIG</sequence>
<feature type="active site" description="Proton donor" evidence="3">
    <location>
        <position position="184"/>
    </location>
</feature>
<protein>
    <recommendedName>
        <fullName evidence="3">Baseplate central spike protein</fullName>
    </recommendedName>
    <alternativeName>
        <fullName evidence="3">Peptidoglycan hydrolase</fullName>
        <ecNumber evidence="3">3.2.1.17</ecNumber>
    </alternativeName>
</protein>
<accession>I7LH79</accession>
<proteinExistence type="inferred from homology"/>
<keyword evidence="1 3" id="KW-0929">Antimicrobial</keyword>
<keyword evidence="3" id="KW-1226">Viral baseplate protein</keyword>
<evidence type="ECO:0000313" key="8">
    <source>
        <dbReference type="Proteomes" id="UP000002909"/>
    </source>
</evidence>
<keyword evidence="3" id="KW-1160">Virus entry into host cell</keyword>
<evidence type="ECO:0000256" key="5">
    <source>
        <dbReference type="SAM" id="MobiDB-lite"/>
    </source>
</evidence>
<comment type="function">
    <molecule>Baseplate central spike protein</molecule>
    <text evidence="3">Baseplate central spike complex-associated lysozyme that is essential for the localized hydrolysis of bacterial cell wall, so that the tail tube, through which the phage DNA is ejected, can penetrate to the host inner membrane. The tail lysozyme complex at the tip of the tail tube penetrates through the outer membrane into the periplasm. This way, lysozyme domain is released and locally digests the peptidoglycan layer to make a hole to let the tube penetrate to the inner membrane. Involved in the tail assembly.</text>
</comment>
<dbReference type="SUPFAM" id="SSF69349">
    <property type="entry name" value="Phage fibre proteins"/>
    <property type="match status" value="1"/>
</dbReference>
<dbReference type="KEGG" id="vg:14295634"/>
<organismHost>
    <name type="scientific">Yersinia enterocolitica</name>
    <dbReference type="NCBI Taxonomy" id="630"/>
</organismHost>
<dbReference type="InterPro" id="IPR023347">
    <property type="entry name" value="Lysozyme_dom_sf"/>
</dbReference>
<evidence type="ECO:0000256" key="4">
    <source>
        <dbReference type="RuleBase" id="RU003788"/>
    </source>
</evidence>
<dbReference type="InterPro" id="IPR009590">
    <property type="entry name" value="Gp5_OB_N"/>
</dbReference>
<dbReference type="OrthoDB" id="2186at10239"/>
<dbReference type="SUPFAM" id="SSF53955">
    <property type="entry name" value="Lysozyme-like"/>
    <property type="match status" value="1"/>
</dbReference>
<feature type="chain" id="PRO_5035349214" description="Baseplate central spike protein" evidence="3">
    <location>
        <begin position="1"/>
        <end position="575"/>
    </location>
</feature>
<dbReference type="GO" id="GO:0031640">
    <property type="term" value="P:killing of cells of another organism"/>
    <property type="evidence" value="ECO:0007669"/>
    <property type="project" value="UniProtKB-KW"/>
</dbReference>
<organism evidence="7 8">
    <name type="scientific">Yersinia phage phiR1-RT</name>
    <dbReference type="NCBI Taxonomy" id="1206558"/>
    <lineage>
        <taxon>Viruses</taxon>
        <taxon>Duplodnaviria</taxon>
        <taxon>Heunggongvirae</taxon>
        <taxon>Uroviricota</taxon>
        <taxon>Caudoviricetes</taxon>
        <taxon>Pantevenvirales</taxon>
        <taxon>Straboviridae</taxon>
        <taxon>Tevenvirinae</taxon>
        <taxon>Tegunavirus</taxon>
        <taxon>Tegunavirus r1rt</taxon>
    </lineage>
</organism>
<keyword evidence="3" id="KW-1227">Viral tail protein</keyword>
<dbReference type="Pfam" id="PF06714">
    <property type="entry name" value="Gp5_OB"/>
    <property type="match status" value="1"/>
</dbReference>
<dbReference type="EC" id="3.2.1.17" evidence="3"/>
<keyword evidence="3" id="KW-1236">Degradation of host peptidoglycans during virus entry</keyword>
<keyword evidence="3" id="KW-0426">Late protein</keyword>
<dbReference type="GeneID" id="14295634"/>
<dbReference type="InterPro" id="IPR023346">
    <property type="entry name" value="Lysozyme-like_dom_sf"/>
</dbReference>
<keyword evidence="3" id="KW-1171">Viral genome ejection through host cell envelope</keyword>
<feature type="region of interest" description="Disordered" evidence="5">
    <location>
        <begin position="151"/>
        <end position="173"/>
    </location>
</feature>
<dbReference type="GO" id="GO:0098932">
    <property type="term" value="P:symbiont entry into host cell via disruption of host cell wall peptidoglycan"/>
    <property type="evidence" value="ECO:0007669"/>
    <property type="project" value="UniProtKB-UniRule"/>
</dbReference>
<keyword evidence="3" id="KW-0946">Virion</keyword>
<comment type="catalytic activity">
    <reaction evidence="3 4">
        <text>Hydrolysis of (1-&gt;4)-beta-linkages between N-acetylmuramic acid and N-acetyl-D-glucosamine residues in a peptidoglycan and between N-acetyl-D-glucosamine residues in chitodextrins.</text>
        <dbReference type="EC" id="3.2.1.17"/>
    </reaction>
</comment>
<dbReference type="Proteomes" id="UP000002909">
    <property type="component" value="Segment"/>
</dbReference>
<evidence type="ECO:0000259" key="6">
    <source>
        <dbReference type="Pfam" id="PF06714"/>
    </source>
</evidence>
<dbReference type="GO" id="GO:0098994">
    <property type="term" value="P:symbiont entry into host cell via disruption of host cell envelope"/>
    <property type="evidence" value="ECO:0007669"/>
    <property type="project" value="UniProtKB-KW"/>
</dbReference>
<evidence type="ECO:0000313" key="7">
    <source>
        <dbReference type="EMBL" id="CCI88724.1"/>
    </source>
</evidence>
<dbReference type="PANTHER" id="PTHR37406:SF1">
    <property type="entry name" value="T4-TYPE LYSOZYME 1-RELATED"/>
    <property type="match status" value="1"/>
</dbReference>
<evidence type="ECO:0000256" key="1">
    <source>
        <dbReference type="ARBA" id="ARBA00022529"/>
    </source>
</evidence>
<dbReference type="InterPro" id="IPR046397">
    <property type="entry name" value="NEEDLE_T4"/>
</dbReference>
<dbReference type="GO" id="GO:0098025">
    <property type="term" value="C:virus tail, baseplate"/>
    <property type="evidence" value="ECO:0007669"/>
    <property type="project" value="UniProtKB-UniRule"/>
</dbReference>
<comment type="caution">
    <text evidence="3">Lacks conserved residue(s) required for the propagation of feature annotation.</text>
</comment>
<keyword evidence="3" id="KW-1235">Degradation of host cell envelope components during virus entry</keyword>
<gene>
    <name evidence="7" type="primary">g150</name>
    <name evidence="7" type="ORF">BN80_154</name>
</gene>
<dbReference type="GO" id="GO:0009253">
    <property type="term" value="P:peptidoglycan catabolic process"/>
    <property type="evidence" value="ECO:0007669"/>
    <property type="project" value="UniProtKB-UniRule"/>
</dbReference>
<dbReference type="GO" id="GO:0098003">
    <property type="term" value="P:viral tail assembly"/>
    <property type="evidence" value="ECO:0007669"/>
    <property type="project" value="UniProtKB-UniRule"/>
</dbReference>
<evidence type="ECO:0000256" key="3">
    <source>
        <dbReference type="HAMAP-Rule" id="MF_04151"/>
    </source>
</evidence>
<dbReference type="Gene3D" id="3.10.450.190">
    <property type="match status" value="2"/>
</dbReference>
<dbReference type="HAMAP" id="MF_04151">
    <property type="entry name" value="NEEDLE_T4"/>
    <property type="match status" value="1"/>
</dbReference>
<dbReference type="SUPFAM" id="SSF69255">
    <property type="entry name" value="gp5 N-terminal domain-like"/>
    <property type="match status" value="1"/>
</dbReference>
<dbReference type="EMBL" id="HE956709">
    <property type="protein sequence ID" value="CCI88724.1"/>
    <property type="molecule type" value="Genomic_DNA"/>
</dbReference>
<keyword evidence="3" id="KW-1245">Viral tail assembly</keyword>
<dbReference type="GO" id="GO:0016998">
    <property type="term" value="P:cell wall macromolecule catabolic process"/>
    <property type="evidence" value="ECO:0007669"/>
    <property type="project" value="InterPro"/>
</dbReference>
<dbReference type="CDD" id="cd00735">
    <property type="entry name" value="T4-like_lys"/>
    <property type="match status" value="1"/>
</dbReference>
<dbReference type="GO" id="GO:0042742">
    <property type="term" value="P:defense response to bacterium"/>
    <property type="evidence" value="ECO:0007669"/>
    <property type="project" value="UniProtKB-KW"/>
</dbReference>
<dbReference type="InterPro" id="IPR001165">
    <property type="entry name" value="T4-type_lysozyme"/>
</dbReference>
<dbReference type="InterPro" id="IPR052619">
    <property type="entry name" value="Phage_lysozyme-like"/>
</dbReference>
<dbReference type="InterPro" id="IPR002196">
    <property type="entry name" value="Glyco_hydro_24"/>
</dbReference>
<keyword evidence="2 3" id="KW-0081">Bacteriolytic enzyme</keyword>
<dbReference type="Pfam" id="PF00959">
    <property type="entry name" value="Phage_lysozyme"/>
    <property type="match status" value="1"/>
</dbReference>
<keyword evidence="3" id="KW-1188">Viral release from host cell</keyword>